<sequence length="397" mass="42895">MCRWRHCSRCRHFTIRVDDFAMLKPFLTTAAVLLFGHAAQAMDIGTTIDVPCPFGDCKAGISLSYLGSYDIPTGFTENGVEVGGLSGIEFDPSNGRYVSISDDRSEKAPARFYNLDIDVGASGLKGVTILDHVTLKDKDGQPFAIKKVDGESIRLGRDGIYWTSEGDGKALLPPFVRIASRDGGFMREFALPAGFAPTADKSTGIRDNLAFEGLAFLPGGDLIVGTESALYQDGPTTTLTGGSLARLIRYDVATGEQKAQYVYPISPIPQAPSTATGWNDFGLSEIMALDDRRLLSIERGYAQGVGSSIVISMFDLDGATDVSNIPSLAKTDQRIVPVRKTQVMDLRALGLEPDNIEGITFGKAKDGTDVLILVADNNFNPTQKTQFFAFKVIRRPA</sequence>
<keyword evidence="3" id="KW-1185">Reference proteome</keyword>
<dbReference type="PATRIC" id="fig|363754.4.peg.4639"/>
<dbReference type="EMBL" id="AQHN01000081">
    <property type="protein sequence ID" value="ENN85719.1"/>
    <property type="molecule type" value="Genomic_DNA"/>
</dbReference>
<dbReference type="PANTHER" id="PTHR37957:SF1">
    <property type="entry name" value="PHYTASE-LIKE DOMAIN-CONTAINING PROTEIN"/>
    <property type="match status" value="1"/>
</dbReference>
<dbReference type="SUPFAM" id="SSF75011">
    <property type="entry name" value="3-carboxy-cis,cis-mucoante lactonizing enzyme"/>
    <property type="match status" value="1"/>
</dbReference>
<dbReference type="PANTHER" id="PTHR37957">
    <property type="entry name" value="BLR7070 PROTEIN"/>
    <property type="match status" value="1"/>
</dbReference>
<evidence type="ECO:0000313" key="2">
    <source>
        <dbReference type="EMBL" id="ENN85719.1"/>
    </source>
</evidence>
<dbReference type="STRING" id="363754.RHSP_35975"/>
<protein>
    <recommendedName>
        <fullName evidence="1">Phytase-like domain-containing protein</fullName>
    </recommendedName>
</protein>
<feature type="domain" description="Phytase-like" evidence="1">
    <location>
        <begin position="81"/>
        <end position="379"/>
    </location>
</feature>
<organism evidence="2 3">
    <name type="scientific">Rhizobium freirei PRF 81</name>
    <dbReference type="NCBI Taxonomy" id="363754"/>
    <lineage>
        <taxon>Bacteria</taxon>
        <taxon>Pseudomonadati</taxon>
        <taxon>Pseudomonadota</taxon>
        <taxon>Alphaproteobacteria</taxon>
        <taxon>Hyphomicrobiales</taxon>
        <taxon>Rhizobiaceae</taxon>
        <taxon>Rhizobium/Agrobacterium group</taxon>
        <taxon>Rhizobium</taxon>
    </lineage>
</organism>
<comment type="caution">
    <text evidence="2">The sequence shown here is derived from an EMBL/GenBank/DDBJ whole genome shotgun (WGS) entry which is preliminary data.</text>
</comment>
<reference evidence="2 3" key="1">
    <citation type="journal article" date="2012" name="BMC Genomics">
        <title>Genomic basis of broad host range and environmental adaptability of Rhizobium tropici CIAT 899 and Rhizobium sp. PRF 81 which are used in inoculants for common bean (Phaseolus vulgaris L.).</title>
        <authorList>
            <person name="Ormeno-Orrillo E."/>
            <person name="Menna P."/>
            <person name="Almeida L.G."/>
            <person name="Ollero F.J."/>
            <person name="Nicolas M.F."/>
            <person name="Pains Rodrigues E."/>
            <person name="Shigueyoshi Nakatani A."/>
            <person name="Silva Batista J.S."/>
            <person name="Oliveira Chueire L.M."/>
            <person name="Souza R.C."/>
            <person name="Ribeiro Vasconcelos A.T."/>
            <person name="Megias M."/>
            <person name="Hungria M."/>
            <person name="Martinez-Romero E."/>
        </authorList>
    </citation>
    <scope>NUCLEOTIDE SEQUENCE [LARGE SCALE GENOMIC DNA]</scope>
    <source>
        <strain evidence="2 3">PRF 81</strain>
    </source>
</reference>
<dbReference type="InterPro" id="IPR027372">
    <property type="entry name" value="Phytase-like_dom"/>
</dbReference>
<evidence type="ECO:0000259" key="1">
    <source>
        <dbReference type="Pfam" id="PF13449"/>
    </source>
</evidence>
<dbReference type="Pfam" id="PF13449">
    <property type="entry name" value="Phytase-like"/>
    <property type="match status" value="1"/>
</dbReference>
<accession>N6TZ70</accession>
<evidence type="ECO:0000313" key="3">
    <source>
        <dbReference type="Proteomes" id="UP000012429"/>
    </source>
</evidence>
<name>N6TZ70_9HYPH</name>
<gene>
    <name evidence="2" type="ORF">RHSP_35975</name>
</gene>
<dbReference type="Proteomes" id="UP000012429">
    <property type="component" value="Unassembled WGS sequence"/>
</dbReference>
<proteinExistence type="predicted"/>
<dbReference type="AlphaFoldDB" id="N6TZ70"/>